<dbReference type="Proteomes" id="UP000664288">
    <property type="component" value="Unassembled WGS sequence"/>
</dbReference>
<dbReference type="RefSeq" id="WP_207353194.1">
    <property type="nucleotide sequence ID" value="NZ_JAFMPY010000054.1"/>
</dbReference>
<gene>
    <name evidence="1" type="ORF">J1C47_23270</name>
</gene>
<name>A0ABS3JA69_9HYPH</name>
<sequence>MMTEEVGGALYDYKQYGMIEGEALRRFAAQISMLTEAKLDWSVKWLQMHNQIKNIDFDRLAPRNDMTRIPSRNLDERYIRKWRGYWRVVHSDNGRSAQKRRKILFEVNSQENGPLIFDAIEFTEPISNLMVESGEKFGNEREIVIGTGILREVGPSVHLIQILDQKSMELRHYFIVADLENALIAVHNNSLSESNAESDVIGSRDFEPANGLPAIGNATSPLSQIMSIAILKKL</sequence>
<organism evidence="1 2">
    <name type="scientific">Jiella sonneratiae</name>
    <dbReference type="NCBI Taxonomy" id="2816856"/>
    <lineage>
        <taxon>Bacteria</taxon>
        <taxon>Pseudomonadati</taxon>
        <taxon>Pseudomonadota</taxon>
        <taxon>Alphaproteobacteria</taxon>
        <taxon>Hyphomicrobiales</taxon>
        <taxon>Aurantimonadaceae</taxon>
        <taxon>Jiella</taxon>
    </lineage>
</organism>
<evidence type="ECO:0000313" key="1">
    <source>
        <dbReference type="EMBL" id="MBO0906569.1"/>
    </source>
</evidence>
<evidence type="ECO:0000313" key="2">
    <source>
        <dbReference type="Proteomes" id="UP000664288"/>
    </source>
</evidence>
<comment type="caution">
    <text evidence="1">The sequence shown here is derived from an EMBL/GenBank/DDBJ whole genome shotgun (WGS) entry which is preliminary data.</text>
</comment>
<proteinExistence type="predicted"/>
<reference evidence="1 2" key="1">
    <citation type="submission" date="2021-03" db="EMBL/GenBank/DDBJ databases">
        <title>Whole genome sequence of Jiella sp. MQZ13P-4.</title>
        <authorList>
            <person name="Tuo L."/>
        </authorList>
    </citation>
    <scope>NUCLEOTIDE SEQUENCE [LARGE SCALE GENOMIC DNA]</scope>
    <source>
        <strain evidence="1 2">MQZ13P-4</strain>
    </source>
</reference>
<accession>A0ABS3JA69</accession>
<dbReference type="EMBL" id="JAFMPY010000054">
    <property type="protein sequence ID" value="MBO0906569.1"/>
    <property type="molecule type" value="Genomic_DNA"/>
</dbReference>
<keyword evidence="2" id="KW-1185">Reference proteome</keyword>
<protein>
    <submittedName>
        <fullName evidence="1">Uncharacterized protein</fullName>
    </submittedName>
</protein>